<organism evidence="2 3">
    <name type="scientific">Pyrus ussuriensis x Pyrus communis</name>
    <dbReference type="NCBI Taxonomy" id="2448454"/>
    <lineage>
        <taxon>Eukaryota</taxon>
        <taxon>Viridiplantae</taxon>
        <taxon>Streptophyta</taxon>
        <taxon>Embryophyta</taxon>
        <taxon>Tracheophyta</taxon>
        <taxon>Spermatophyta</taxon>
        <taxon>Magnoliopsida</taxon>
        <taxon>eudicotyledons</taxon>
        <taxon>Gunneridae</taxon>
        <taxon>Pentapetalae</taxon>
        <taxon>rosids</taxon>
        <taxon>fabids</taxon>
        <taxon>Rosales</taxon>
        <taxon>Rosaceae</taxon>
        <taxon>Amygdaloideae</taxon>
        <taxon>Maleae</taxon>
        <taxon>Pyrus</taxon>
    </lineage>
</organism>
<reference evidence="2 3" key="1">
    <citation type="submission" date="2019-09" db="EMBL/GenBank/DDBJ databases">
        <authorList>
            <person name="Ou C."/>
        </authorList>
    </citation>
    <scope>NUCLEOTIDE SEQUENCE [LARGE SCALE GENOMIC DNA]</scope>
    <source>
        <strain evidence="2">S2</strain>
        <tissue evidence="2">Leaf</tissue>
    </source>
</reference>
<keyword evidence="1" id="KW-0175">Coiled coil</keyword>
<name>A0A5N5HTK7_9ROSA</name>
<dbReference type="PANTHER" id="PTHR33735:SF14">
    <property type="entry name" value="PHAGE CAPSID SCAFFOLDING PROTEIN (GPO) SERINE PEPTIDASE"/>
    <property type="match status" value="1"/>
</dbReference>
<evidence type="ECO:0000313" key="2">
    <source>
        <dbReference type="EMBL" id="KAB2628870.1"/>
    </source>
</evidence>
<evidence type="ECO:0000313" key="3">
    <source>
        <dbReference type="Proteomes" id="UP000327157"/>
    </source>
</evidence>
<protein>
    <submittedName>
        <fullName evidence="2">Uncharacterized protein</fullName>
    </submittedName>
</protein>
<proteinExistence type="predicted"/>
<reference evidence="3" key="2">
    <citation type="submission" date="2019-10" db="EMBL/GenBank/DDBJ databases">
        <title>A de novo genome assembly of a pear dwarfing rootstock.</title>
        <authorList>
            <person name="Wang F."/>
            <person name="Wang J."/>
            <person name="Li S."/>
            <person name="Zhang Y."/>
            <person name="Fang M."/>
            <person name="Ma L."/>
            <person name="Zhao Y."/>
            <person name="Jiang S."/>
        </authorList>
    </citation>
    <scope>NUCLEOTIDE SEQUENCE [LARGE SCALE GENOMIC DNA]</scope>
</reference>
<keyword evidence="3" id="KW-1185">Reference proteome</keyword>
<dbReference type="SUPFAM" id="SSF58104">
    <property type="entry name" value="Methyl-accepting chemotaxis protein (MCP) signaling domain"/>
    <property type="match status" value="1"/>
</dbReference>
<reference evidence="2 3" key="3">
    <citation type="submission" date="2019-11" db="EMBL/GenBank/DDBJ databases">
        <title>A de novo genome assembly of a pear dwarfing rootstock.</title>
        <authorList>
            <person name="Wang F."/>
            <person name="Wang J."/>
            <person name="Li S."/>
            <person name="Zhang Y."/>
            <person name="Fang M."/>
            <person name="Ma L."/>
            <person name="Zhao Y."/>
            <person name="Jiang S."/>
        </authorList>
    </citation>
    <scope>NUCLEOTIDE SEQUENCE [LARGE SCALE GENOMIC DNA]</scope>
    <source>
        <strain evidence="2">S2</strain>
        <tissue evidence="2">Leaf</tissue>
    </source>
</reference>
<dbReference type="Proteomes" id="UP000327157">
    <property type="component" value="Chromosome 8"/>
</dbReference>
<comment type="caution">
    <text evidence="2">The sequence shown here is derived from an EMBL/GenBank/DDBJ whole genome shotgun (WGS) entry which is preliminary data.</text>
</comment>
<feature type="coiled-coil region" evidence="1">
    <location>
        <begin position="176"/>
        <end position="203"/>
    </location>
</feature>
<sequence length="240" mass="26565">MAMSIRSSISSPCSSRHLQASVLGPSCLSTNHRDRCRFLGNRSFLQPLIMKVESGSRKKMAVVVNSVEPGAPLPSDPSGINWKLWLVGMLFSVAIPFWKNKWWPLQNIKAPILCTERFSTALDTVEDVAEMVEKVAGQVEKVADNIADHLPEGRLQEAARIVESVAREAGKDAALADDLIEKVEEVEKEVDSIIEQANKKIEEENDTEDQTAKIKDATEIKTKIAEIKEANAVKKETIKS</sequence>
<evidence type="ECO:0000256" key="1">
    <source>
        <dbReference type="SAM" id="Coils"/>
    </source>
</evidence>
<dbReference type="EMBL" id="SMOL01000148">
    <property type="protein sequence ID" value="KAB2628870.1"/>
    <property type="molecule type" value="Genomic_DNA"/>
</dbReference>
<dbReference type="PANTHER" id="PTHR33735">
    <property type="entry name" value="EXPRESSED PROTEIN"/>
    <property type="match status" value="1"/>
</dbReference>
<gene>
    <name evidence="2" type="ORF">D8674_033665</name>
</gene>
<dbReference type="OrthoDB" id="1927611at2759"/>
<dbReference type="AlphaFoldDB" id="A0A5N5HTK7"/>
<accession>A0A5N5HTK7</accession>